<evidence type="ECO:0000259" key="2">
    <source>
        <dbReference type="Pfam" id="PF16130"/>
    </source>
</evidence>
<dbReference type="NCBIfam" id="TIGR04456">
    <property type="entry name" value="LruC_dom"/>
    <property type="match status" value="1"/>
</dbReference>
<evidence type="ECO:0008006" key="7">
    <source>
        <dbReference type="Google" id="ProtNLM"/>
    </source>
</evidence>
<feature type="domain" description="DUF4842" evidence="2">
    <location>
        <begin position="475"/>
        <end position="692"/>
    </location>
</feature>
<evidence type="ECO:0000313" key="6">
    <source>
        <dbReference type="Proteomes" id="UP000838748"/>
    </source>
</evidence>
<dbReference type="InterPro" id="IPR032295">
    <property type="entry name" value="DUF4842"/>
</dbReference>
<keyword evidence="1" id="KW-0732">Signal</keyword>
<dbReference type="EMBL" id="CAKLDM010000001">
    <property type="protein sequence ID" value="CAH0536169.1"/>
    <property type="molecule type" value="Genomic_DNA"/>
</dbReference>
<reference evidence="5" key="1">
    <citation type="submission" date="2021-11" db="EMBL/GenBank/DDBJ databases">
        <authorList>
            <person name="Rodrigo-Torres L."/>
            <person name="Arahal R. D."/>
            <person name="Lucena T."/>
        </authorList>
    </citation>
    <scope>NUCLEOTIDE SEQUENCE</scope>
    <source>
        <strain evidence="5">CECT 7928</strain>
    </source>
</reference>
<feature type="domain" description="DUF6923" evidence="4">
    <location>
        <begin position="36"/>
        <end position="258"/>
    </location>
</feature>
<evidence type="ECO:0000256" key="1">
    <source>
        <dbReference type="SAM" id="SignalP"/>
    </source>
</evidence>
<gene>
    <name evidence="5" type="ORF">VMF7928_00254</name>
</gene>
<feature type="domain" description="GEVED" evidence="3">
    <location>
        <begin position="349"/>
        <end position="422"/>
    </location>
</feature>
<dbReference type="Pfam" id="PF16130">
    <property type="entry name" value="DUF4842"/>
    <property type="match status" value="1"/>
</dbReference>
<organism evidence="5 6">
    <name type="scientific">Vibrio marisflavi CECT 7928</name>
    <dbReference type="NCBI Taxonomy" id="634439"/>
    <lineage>
        <taxon>Bacteria</taxon>
        <taxon>Pseudomonadati</taxon>
        <taxon>Pseudomonadota</taxon>
        <taxon>Gammaproteobacteria</taxon>
        <taxon>Vibrionales</taxon>
        <taxon>Vibrionaceae</taxon>
        <taxon>Vibrio</taxon>
    </lineage>
</organism>
<dbReference type="Proteomes" id="UP000838748">
    <property type="component" value="Unassembled WGS sequence"/>
</dbReference>
<dbReference type="InterPro" id="IPR045474">
    <property type="entry name" value="GEVED"/>
</dbReference>
<dbReference type="InterPro" id="IPR031025">
    <property type="entry name" value="LruC_dom"/>
</dbReference>
<accession>A0ABN8DX79</accession>
<dbReference type="SUPFAM" id="SSF101898">
    <property type="entry name" value="NHL repeat"/>
    <property type="match status" value="1"/>
</dbReference>
<evidence type="ECO:0000259" key="3">
    <source>
        <dbReference type="Pfam" id="PF20009"/>
    </source>
</evidence>
<evidence type="ECO:0000313" key="5">
    <source>
        <dbReference type="EMBL" id="CAH0536169.1"/>
    </source>
</evidence>
<feature type="chain" id="PRO_5046183908" description="LruC domain-containing protein" evidence="1">
    <location>
        <begin position="22"/>
        <end position="707"/>
    </location>
</feature>
<dbReference type="Pfam" id="PF20009">
    <property type="entry name" value="GEVED"/>
    <property type="match status" value="1"/>
</dbReference>
<protein>
    <recommendedName>
        <fullName evidence="7">LruC domain-containing protein</fullName>
    </recommendedName>
</protein>
<proteinExistence type="predicted"/>
<dbReference type="Pfam" id="PF21959">
    <property type="entry name" value="DUF6923"/>
    <property type="match status" value="1"/>
</dbReference>
<name>A0ABN8DX79_9VIBR</name>
<keyword evidence="6" id="KW-1185">Reference proteome</keyword>
<sequence length="707" mass="77823">MTGKSLLTLFSMLLVSSYANAAPFDTCPSKAYLFQANPVQVYGVNLVTGATALIQSDTGINANINGVGFDFEDRYIYGYDTTNKQLVRLGKDFKAQVLNTSGLPTDHTFFVGDVYNHVYYLYRQGRGLFKVDLSPLDSNPSATLVVEKISSQASVRLTDFAFHPQNGNLYGIDNSSGYLYQFDLTTGAESYIGDVGHTGTFGAGYFDVNGYYYISRNSDGHIYRIDLSDEDNIANGIIDVQLFAVGPYSNQNDGARCANAPIIDEDSTIDFGDAPDSYQTTLDSNGPRHTIDTDYWLGAIAPDGEGDGLLAPLDDNKAGLQDEDGVGFVTAVEAGLNAIVSVTASREGYLSAWIDWNQDGDFADSGEKVFSDVVLSAGRNSLILEVPNNAVVGSTWSRFRFSEQSNLEYFGGSTSGEVEDHPLLITKDGTAVRYYPSSSGYATIAYEDNWPYTADYDMNDVVVRYRVTETIKDGRVARMVIQGYLAAYGASYPSGFAIHLSGINRTDINSDLTYQYHNGEKLESNGLEQDSTSAILIVSTDLSTNKTEQCNFYRSVQWCQEEINFSFELDIATTESADTSNLMSMPYDPFIFATPGQYHGDGLPLHPGRTLEIHLADHAPTEKFDDENLYGLGVDASEPNQNKYFKTAGNLPWALVVPSEWQWPLERVDLVVAYPEFATYAESGGQFSQDWYLDENAVQSNIFIPEE</sequence>
<feature type="signal peptide" evidence="1">
    <location>
        <begin position="1"/>
        <end position="21"/>
    </location>
</feature>
<evidence type="ECO:0000259" key="4">
    <source>
        <dbReference type="Pfam" id="PF21959"/>
    </source>
</evidence>
<comment type="caution">
    <text evidence="5">The sequence shown here is derived from an EMBL/GenBank/DDBJ whole genome shotgun (WGS) entry which is preliminary data.</text>
</comment>
<dbReference type="RefSeq" id="WP_237359663.1">
    <property type="nucleotide sequence ID" value="NZ_CAKLDM010000001.1"/>
</dbReference>
<dbReference type="InterPro" id="IPR054215">
    <property type="entry name" value="DUF6923"/>
</dbReference>